<dbReference type="EMBL" id="MU006786">
    <property type="protein sequence ID" value="KAF2639578.1"/>
    <property type="molecule type" value="Genomic_DNA"/>
</dbReference>
<protein>
    <submittedName>
        <fullName evidence="2">Uncharacterized protein</fullName>
    </submittedName>
</protein>
<proteinExistence type="predicted"/>
<sequence>PSISASPSTNGTKTGHHNKHHEHTPVFKTACNCAKPLMPAGVLSAKEQCQFRFYQDITCFKQAQGGCPSP</sequence>
<dbReference type="OrthoDB" id="3783411at2759"/>
<name>A0A6A6RZG4_9PLEO</name>
<dbReference type="AlphaFoldDB" id="A0A6A6RZG4"/>
<feature type="non-terminal residue" evidence="2">
    <location>
        <position position="70"/>
    </location>
</feature>
<evidence type="ECO:0000313" key="3">
    <source>
        <dbReference type="Proteomes" id="UP000799753"/>
    </source>
</evidence>
<feature type="region of interest" description="Disordered" evidence="1">
    <location>
        <begin position="1"/>
        <end position="23"/>
    </location>
</feature>
<evidence type="ECO:0000256" key="1">
    <source>
        <dbReference type="SAM" id="MobiDB-lite"/>
    </source>
</evidence>
<gene>
    <name evidence="2" type="ORF">P280DRAFT_372637</name>
</gene>
<evidence type="ECO:0000313" key="2">
    <source>
        <dbReference type="EMBL" id="KAF2639578.1"/>
    </source>
</evidence>
<keyword evidence="3" id="KW-1185">Reference proteome</keyword>
<organism evidence="2 3">
    <name type="scientific">Massarina eburnea CBS 473.64</name>
    <dbReference type="NCBI Taxonomy" id="1395130"/>
    <lineage>
        <taxon>Eukaryota</taxon>
        <taxon>Fungi</taxon>
        <taxon>Dikarya</taxon>
        <taxon>Ascomycota</taxon>
        <taxon>Pezizomycotina</taxon>
        <taxon>Dothideomycetes</taxon>
        <taxon>Pleosporomycetidae</taxon>
        <taxon>Pleosporales</taxon>
        <taxon>Massarineae</taxon>
        <taxon>Massarinaceae</taxon>
        <taxon>Massarina</taxon>
    </lineage>
</organism>
<dbReference type="Proteomes" id="UP000799753">
    <property type="component" value="Unassembled WGS sequence"/>
</dbReference>
<feature type="compositionally biased region" description="Polar residues" evidence="1">
    <location>
        <begin position="1"/>
        <end position="13"/>
    </location>
</feature>
<accession>A0A6A6RZG4</accession>
<reference evidence="2" key="1">
    <citation type="journal article" date="2020" name="Stud. Mycol.">
        <title>101 Dothideomycetes genomes: a test case for predicting lifestyles and emergence of pathogens.</title>
        <authorList>
            <person name="Haridas S."/>
            <person name="Albert R."/>
            <person name="Binder M."/>
            <person name="Bloem J."/>
            <person name="Labutti K."/>
            <person name="Salamov A."/>
            <person name="Andreopoulos B."/>
            <person name="Baker S."/>
            <person name="Barry K."/>
            <person name="Bills G."/>
            <person name="Bluhm B."/>
            <person name="Cannon C."/>
            <person name="Castanera R."/>
            <person name="Culley D."/>
            <person name="Daum C."/>
            <person name="Ezra D."/>
            <person name="Gonzalez J."/>
            <person name="Henrissat B."/>
            <person name="Kuo A."/>
            <person name="Liang C."/>
            <person name="Lipzen A."/>
            <person name="Lutzoni F."/>
            <person name="Magnuson J."/>
            <person name="Mondo S."/>
            <person name="Nolan M."/>
            <person name="Ohm R."/>
            <person name="Pangilinan J."/>
            <person name="Park H.-J."/>
            <person name="Ramirez L."/>
            <person name="Alfaro M."/>
            <person name="Sun H."/>
            <person name="Tritt A."/>
            <person name="Yoshinaga Y."/>
            <person name="Zwiers L.-H."/>
            <person name="Turgeon B."/>
            <person name="Goodwin S."/>
            <person name="Spatafora J."/>
            <person name="Crous P."/>
            <person name="Grigoriev I."/>
        </authorList>
    </citation>
    <scope>NUCLEOTIDE SEQUENCE</scope>
    <source>
        <strain evidence="2">CBS 473.64</strain>
    </source>
</reference>
<feature type="non-terminal residue" evidence="2">
    <location>
        <position position="1"/>
    </location>
</feature>